<feature type="compositionally biased region" description="Low complexity" evidence="1">
    <location>
        <begin position="73"/>
        <end position="85"/>
    </location>
</feature>
<evidence type="ECO:0000313" key="3">
    <source>
        <dbReference type="Proteomes" id="UP001216674"/>
    </source>
</evidence>
<gene>
    <name evidence="2" type="ORF">P3W85_42135</name>
</gene>
<feature type="region of interest" description="Disordered" evidence="1">
    <location>
        <begin position="73"/>
        <end position="108"/>
    </location>
</feature>
<protein>
    <submittedName>
        <fullName evidence="2">DUF2239 family protein</fullName>
    </submittedName>
</protein>
<accession>A0ABT6B3N0</accession>
<name>A0ABT6B3N0_9BURK</name>
<reference evidence="2 3" key="1">
    <citation type="submission" date="2023-03" db="EMBL/GenBank/DDBJ databases">
        <title>Draft assemblies of triclosan tolerant bacteria isolated from returned activated sludge.</title>
        <authorList>
            <person name="Van Hamelsveld S."/>
        </authorList>
    </citation>
    <scope>NUCLEOTIDE SEQUENCE [LARGE SCALE GENOMIC DNA]</scope>
    <source>
        <strain evidence="2 3">GW210010_S58</strain>
    </source>
</reference>
<dbReference type="Proteomes" id="UP001216674">
    <property type="component" value="Unassembled WGS sequence"/>
</dbReference>
<evidence type="ECO:0000256" key="1">
    <source>
        <dbReference type="SAM" id="MobiDB-lite"/>
    </source>
</evidence>
<sequence>MHIAMTEPLFNSYTSFDGYRRIASGALQTNALVVKKVLESGAVGPVLIFDDGTGRSIDVDTRGSDEEVAARLAAPAAPDTRAGSARLEPSSQPAGPDGAAEESRGRGRPKLGVVAREVTLLPRHWEWLATQPGGASVALRKLVEEARRANGDKDKTRKAHERAYHFMAAIAGDLPGFEEATRALFAHDRPKFSALIAKWPGDVRDHATRLAFGDGVPASAPGN</sequence>
<dbReference type="EMBL" id="JARJLM010000683">
    <property type="protein sequence ID" value="MDF3839492.1"/>
    <property type="molecule type" value="Genomic_DNA"/>
</dbReference>
<comment type="caution">
    <text evidence="2">The sequence shown here is derived from an EMBL/GenBank/DDBJ whole genome shotgun (WGS) entry which is preliminary data.</text>
</comment>
<evidence type="ECO:0000313" key="2">
    <source>
        <dbReference type="EMBL" id="MDF3839492.1"/>
    </source>
</evidence>
<proteinExistence type="predicted"/>
<organism evidence="2 3">
    <name type="scientific">Cupriavidus basilensis</name>
    <dbReference type="NCBI Taxonomy" id="68895"/>
    <lineage>
        <taxon>Bacteria</taxon>
        <taxon>Pseudomonadati</taxon>
        <taxon>Pseudomonadota</taxon>
        <taxon>Betaproteobacteria</taxon>
        <taxon>Burkholderiales</taxon>
        <taxon>Burkholderiaceae</taxon>
        <taxon>Cupriavidus</taxon>
    </lineage>
</organism>
<keyword evidence="3" id="KW-1185">Reference proteome</keyword>
<dbReference type="Pfam" id="PF09998">
    <property type="entry name" value="DUF2239"/>
    <property type="match status" value="1"/>
</dbReference>
<dbReference type="InterPro" id="IPR018715">
    <property type="entry name" value="DUF2239"/>
</dbReference>